<evidence type="ECO:0000313" key="11">
    <source>
        <dbReference type="Proteomes" id="UP000681425"/>
    </source>
</evidence>
<dbReference type="Pfam" id="PF02803">
    <property type="entry name" value="Thiolase_C"/>
    <property type="match status" value="1"/>
</dbReference>
<feature type="domain" description="Thiolase C-terminal" evidence="9">
    <location>
        <begin position="269"/>
        <end position="391"/>
    </location>
</feature>
<evidence type="ECO:0000256" key="6">
    <source>
        <dbReference type="PIRSR" id="PIRSR000429-1"/>
    </source>
</evidence>
<dbReference type="AlphaFoldDB" id="A0A975K4Y9"/>
<dbReference type="SUPFAM" id="SSF53901">
    <property type="entry name" value="Thiolase-like"/>
    <property type="match status" value="2"/>
</dbReference>
<dbReference type="GO" id="GO:0003985">
    <property type="term" value="F:acetyl-CoA C-acetyltransferase activity"/>
    <property type="evidence" value="ECO:0007669"/>
    <property type="project" value="TreeGrafter"/>
</dbReference>
<evidence type="ECO:0000259" key="8">
    <source>
        <dbReference type="Pfam" id="PF00108"/>
    </source>
</evidence>
<dbReference type="Gene3D" id="3.40.47.10">
    <property type="match status" value="2"/>
</dbReference>
<dbReference type="FunFam" id="3.40.47.10:FF:000010">
    <property type="entry name" value="Acetyl-CoA acetyltransferase (Thiolase)"/>
    <property type="match status" value="1"/>
</dbReference>
<dbReference type="InterPro" id="IPR020610">
    <property type="entry name" value="Thiolase_AS"/>
</dbReference>
<dbReference type="PIRSF" id="PIRSF000429">
    <property type="entry name" value="Ac-CoA_Ac_transf"/>
    <property type="match status" value="1"/>
</dbReference>
<comment type="pathway">
    <text evidence="5">Metabolic intermediate biosynthesis; (R)-mevalonate biosynthesis; (R)-mevalonate from acetyl-CoA: step 1/3.</text>
</comment>
<dbReference type="KEGG" id="spph:KFK14_17995"/>
<evidence type="ECO:0000259" key="9">
    <source>
        <dbReference type="Pfam" id="PF02803"/>
    </source>
</evidence>
<protein>
    <submittedName>
        <fullName evidence="10">Beta-ketothiolase BktB</fullName>
    </submittedName>
</protein>
<keyword evidence="2 7" id="KW-0808">Transferase</keyword>
<dbReference type="InterPro" id="IPR002155">
    <property type="entry name" value="Thiolase"/>
</dbReference>
<dbReference type="CDD" id="cd00751">
    <property type="entry name" value="thiolase"/>
    <property type="match status" value="1"/>
</dbReference>
<dbReference type="Proteomes" id="UP000681425">
    <property type="component" value="Chromosome"/>
</dbReference>
<keyword evidence="3" id="KW-0583">PHB biosynthesis</keyword>
<dbReference type="InterPro" id="IPR020615">
    <property type="entry name" value="Thiolase_acyl_enz_int_AS"/>
</dbReference>
<evidence type="ECO:0000313" key="10">
    <source>
        <dbReference type="EMBL" id="QUT04896.1"/>
    </source>
</evidence>
<evidence type="ECO:0000256" key="7">
    <source>
        <dbReference type="RuleBase" id="RU003557"/>
    </source>
</evidence>
<name>A0A975K4Y9_9SPHN</name>
<dbReference type="Pfam" id="PF00108">
    <property type="entry name" value="Thiolase_N"/>
    <property type="match status" value="1"/>
</dbReference>
<accession>A0A975K4Y9</accession>
<dbReference type="InterPro" id="IPR020617">
    <property type="entry name" value="Thiolase_C"/>
</dbReference>
<feature type="domain" description="Thiolase N-terminal" evidence="8">
    <location>
        <begin position="4"/>
        <end position="260"/>
    </location>
</feature>
<evidence type="ECO:0000256" key="4">
    <source>
        <dbReference type="ARBA" id="ARBA00023315"/>
    </source>
</evidence>
<dbReference type="EMBL" id="CP073910">
    <property type="protein sequence ID" value="QUT04896.1"/>
    <property type="molecule type" value="Genomic_DNA"/>
</dbReference>
<feature type="active site" description="Acyl-thioester intermediate" evidence="6">
    <location>
        <position position="89"/>
    </location>
</feature>
<dbReference type="NCBIfam" id="NF006552">
    <property type="entry name" value="PRK09051.1"/>
    <property type="match status" value="1"/>
</dbReference>
<comment type="similarity">
    <text evidence="1 7">Belongs to the thiolase-like superfamily. Thiolase family.</text>
</comment>
<dbReference type="PANTHER" id="PTHR18919:SF107">
    <property type="entry name" value="ACETYL-COA ACETYLTRANSFERASE, CYTOSOLIC"/>
    <property type="match status" value="1"/>
</dbReference>
<gene>
    <name evidence="10" type="primary">bktB</name>
    <name evidence="10" type="ORF">KFK14_17995</name>
</gene>
<feature type="active site" description="Proton acceptor" evidence="6">
    <location>
        <position position="378"/>
    </location>
</feature>
<dbReference type="PANTHER" id="PTHR18919">
    <property type="entry name" value="ACETYL-COA C-ACYLTRANSFERASE"/>
    <property type="match status" value="1"/>
</dbReference>
<dbReference type="GO" id="GO:0042619">
    <property type="term" value="P:poly-hydroxybutyrate biosynthetic process"/>
    <property type="evidence" value="ECO:0007669"/>
    <property type="project" value="UniProtKB-KW"/>
</dbReference>
<keyword evidence="4 7" id="KW-0012">Acyltransferase</keyword>
<dbReference type="NCBIfam" id="TIGR01930">
    <property type="entry name" value="AcCoA-C-Actrans"/>
    <property type="match status" value="1"/>
</dbReference>
<dbReference type="GO" id="GO:0006635">
    <property type="term" value="P:fatty acid beta-oxidation"/>
    <property type="evidence" value="ECO:0007669"/>
    <property type="project" value="TreeGrafter"/>
</dbReference>
<dbReference type="PROSITE" id="PS00098">
    <property type="entry name" value="THIOLASE_1"/>
    <property type="match status" value="1"/>
</dbReference>
<dbReference type="RefSeq" id="WP_212608631.1">
    <property type="nucleotide sequence ID" value="NZ_CP073910.1"/>
</dbReference>
<proteinExistence type="inferred from homology"/>
<evidence type="ECO:0000256" key="5">
    <source>
        <dbReference type="ARBA" id="ARBA00037924"/>
    </source>
</evidence>
<feature type="active site" description="Proton acceptor" evidence="6">
    <location>
        <position position="348"/>
    </location>
</feature>
<evidence type="ECO:0000256" key="3">
    <source>
        <dbReference type="ARBA" id="ARBA00022752"/>
    </source>
</evidence>
<evidence type="ECO:0000256" key="2">
    <source>
        <dbReference type="ARBA" id="ARBA00022679"/>
    </source>
</evidence>
<dbReference type="InterPro" id="IPR020616">
    <property type="entry name" value="Thiolase_N"/>
</dbReference>
<dbReference type="PROSITE" id="PS00099">
    <property type="entry name" value="THIOLASE_3"/>
    <property type="match status" value="1"/>
</dbReference>
<keyword evidence="11" id="KW-1185">Reference proteome</keyword>
<dbReference type="InterPro" id="IPR016039">
    <property type="entry name" value="Thiolase-like"/>
</dbReference>
<sequence length="392" mass="40326">MEPIYIVSGVRTAIGDFGGSLKDFAPADLGAKVIAEAVNRAGVQPTDVQHVVMGQVIPTVPQDAYMSRVAAIKAGIPVEAPALTLNRLCGSGVQAIISSAQMVALGEADIAVAGGAEVMSRSPHYVSAARFGQKMGAIEMVDALIATLSDPFEGFHMGITAENVAAEYDISREAQDVAAADSHARAARAQAEGRFADQILPIEIKERKGVRLFDADEHVRAETTAESLAGLRPAFKKDGSVTAGNASGINDGAAAVVLASGKAVKERGLKPMARILGWGHAGVDPHVMGIGPIKAVPIALERAGLSLSDMDVIESNEAFAAQACAVSKTLGFDPEKVNPNGSGISLGHPVGATGAILTVKAAYELARTGGRYGLITMCIGGGQGIAMVIERV</sequence>
<evidence type="ECO:0000256" key="1">
    <source>
        <dbReference type="ARBA" id="ARBA00010982"/>
    </source>
</evidence>
<reference evidence="10" key="1">
    <citation type="submission" date="2021-04" db="EMBL/GenBank/DDBJ databases">
        <title>Isolation of p-tert-butylphenol degrading bacteria Sphingobium phenoxybenzoativorans Tas13 from active sludge.</title>
        <authorList>
            <person name="Li Y."/>
        </authorList>
    </citation>
    <scope>NUCLEOTIDE SEQUENCE</scope>
    <source>
        <strain evidence="10">Tas13</strain>
    </source>
</reference>
<organism evidence="10 11">
    <name type="scientific">Sphingobium phenoxybenzoativorans</name>
    <dbReference type="NCBI Taxonomy" id="1592790"/>
    <lineage>
        <taxon>Bacteria</taxon>
        <taxon>Pseudomonadati</taxon>
        <taxon>Pseudomonadota</taxon>
        <taxon>Alphaproteobacteria</taxon>
        <taxon>Sphingomonadales</taxon>
        <taxon>Sphingomonadaceae</taxon>
        <taxon>Sphingobium</taxon>
    </lineage>
</organism>